<keyword evidence="5 7" id="KW-0687">Ribonucleoprotein</keyword>
<comment type="function">
    <text evidence="7">Binds directly to 16S ribosomal RNA.</text>
</comment>
<dbReference type="SUPFAM" id="SSF46992">
    <property type="entry name" value="Ribosomal protein S20"/>
    <property type="match status" value="1"/>
</dbReference>
<dbReference type="AlphaFoldDB" id="A0A2M7R7G8"/>
<evidence type="ECO:0000313" key="8">
    <source>
        <dbReference type="EMBL" id="PIY90760.1"/>
    </source>
</evidence>
<dbReference type="GO" id="GO:0005829">
    <property type="term" value="C:cytosol"/>
    <property type="evidence" value="ECO:0007669"/>
    <property type="project" value="TreeGrafter"/>
</dbReference>
<keyword evidence="3 7" id="KW-0694">RNA-binding</keyword>
<evidence type="ECO:0000256" key="4">
    <source>
        <dbReference type="ARBA" id="ARBA00022980"/>
    </source>
</evidence>
<dbReference type="GO" id="GO:0070181">
    <property type="term" value="F:small ribosomal subunit rRNA binding"/>
    <property type="evidence" value="ECO:0007669"/>
    <property type="project" value="TreeGrafter"/>
</dbReference>
<evidence type="ECO:0000256" key="2">
    <source>
        <dbReference type="ARBA" id="ARBA00022730"/>
    </source>
</evidence>
<comment type="similarity">
    <text evidence="1 7">Belongs to the bacterial ribosomal protein bS20 family.</text>
</comment>
<dbReference type="NCBIfam" id="TIGR00029">
    <property type="entry name" value="S20"/>
    <property type="match status" value="1"/>
</dbReference>
<dbReference type="GO" id="GO:0015935">
    <property type="term" value="C:small ribosomal subunit"/>
    <property type="evidence" value="ECO:0007669"/>
    <property type="project" value="TreeGrafter"/>
</dbReference>
<dbReference type="PANTHER" id="PTHR33398">
    <property type="entry name" value="30S RIBOSOMAL PROTEIN S20"/>
    <property type="match status" value="1"/>
</dbReference>
<dbReference type="HAMAP" id="MF_00500">
    <property type="entry name" value="Ribosomal_bS20"/>
    <property type="match status" value="1"/>
</dbReference>
<proteinExistence type="inferred from homology"/>
<dbReference type="InterPro" id="IPR036510">
    <property type="entry name" value="Ribosomal_bS20_sf"/>
</dbReference>
<accession>A0A2M7R7G8</accession>
<dbReference type="GO" id="GO:0006412">
    <property type="term" value="P:translation"/>
    <property type="evidence" value="ECO:0007669"/>
    <property type="project" value="UniProtKB-UniRule"/>
</dbReference>
<keyword evidence="4 7" id="KW-0689">Ribosomal protein</keyword>
<evidence type="ECO:0000256" key="3">
    <source>
        <dbReference type="ARBA" id="ARBA00022884"/>
    </source>
</evidence>
<comment type="caution">
    <text evidence="8">The sequence shown here is derived from an EMBL/GenBank/DDBJ whole genome shotgun (WGS) entry which is preliminary data.</text>
</comment>
<sequence>MCPITKSAKKAWRQSLKRRKKNLLYKEKIKNLIKEVRNLVLGKKTEEAKKLLPRVYKILDKAAKERVIKKNTVARKKSRITKLLSRIKSES</sequence>
<evidence type="ECO:0000313" key="9">
    <source>
        <dbReference type="Proteomes" id="UP000230055"/>
    </source>
</evidence>
<dbReference type="Gene3D" id="1.20.58.110">
    <property type="entry name" value="Ribosomal protein S20"/>
    <property type="match status" value="1"/>
</dbReference>
<organism evidence="8 9">
    <name type="scientific">Candidatus Nealsonbacteria bacterium CG_4_10_14_0_8_um_filter_35_10</name>
    <dbReference type="NCBI Taxonomy" id="1974683"/>
    <lineage>
        <taxon>Bacteria</taxon>
        <taxon>Candidatus Nealsoniibacteriota</taxon>
    </lineage>
</organism>
<protein>
    <recommendedName>
        <fullName evidence="6 7">Small ribosomal subunit protein bS20</fullName>
    </recommendedName>
</protein>
<name>A0A2M7R7G8_9BACT</name>
<evidence type="ECO:0000256" key="6">
    <source>
        <dbReference type="ARBA" id="ARBA00035136"/>
    </source>
</evidence>
<dbReference type="GO" id="GO:0003735">
    <property type="term" value="F:structural constituent of ribosome"/>
    <property type="evidence" value="ECO:0007669"/>
    <property type="project" value="InterPro"/>
</dbReference>
<gene>
    <name evidence="7 8" type="primary">rpsT</name>
    <name evidence="8" type="ORF">COY72_01840</name>
</gene>
<dbReference type="EMBL" id="PFLX01000045">
    <property type="protein sequence ID" value="PIY90760.1"/>
    <property type="molecule type" value="Genomic_DNA"/>
</dbReference>
<dbReference type="Pfam" id="PF01649">
    <property type="entry name" value="Ribosomal_S20p"/>
    <property type="match status" value="1"/>
</dbReference>
<keyword evidence="2 7" id="KW-0699">rRNA-binding</keyword>
<evidence type="ECO:0000256" key="1">
    <source>
        <dbReference type="ARBA" id="ARBA00007634"/>
    </source>
</evidence>
<dbReference type="PANTHER" id="PTHR33398:SF1">
    <property type="entry name" value="SMALL RIBOSOMAL SUBUNIT PROTEIN BS20C"/>
    <property type="match status" value="1"/>
</dbReference>
<evidence type="ECO:0000256" key="5">
    <source>
        <dbReference type="ARBA" id="ARBA00023274"/>
    </source>
</evidence>
<dbReference type="Proteomes" id="UP000230055">
    <property type="component" value="Unassembled WGS sequence"/>
</dbReference>
<dbReference type="InterPro" id="IPR002583">
    <property type="entry name" value="Ribosomal_bS20"/>
</dbReference>
<evidence type="ECO:0000256" key="7">
    <source>
        <dbReference type="HAMAP-Rule" id="MF_00500"/>
    </source>
</evidence>
<reference evidence="9" key="1">
    <citation type="submission" date="2017-09" db="EMBL/GenBank/DDBJ databases">
        <title>Depth-based differentiation of microbial function through sediment-hosted aquifers and enrichment of novel symbionts in the deep terrestrial subsurface.</title>
        <authorList>
            <person name="Probst A.J."/>
            <person name="Ladd B."/>
            <person name="Jarett J.K."/>
            <person name="Geller-Mcgrath D.E."/>
            <person name="Sieber C.M.K."/>
            <person name="Emerson J.B."/>
            <person name="Anantharaman K."/>
            <person name="Thomas B.C."/>
            <person name="Malmstrom R."/>
            <person name="Stieglmeier M."/>
            <person name="Klingl A."/>
            <person name="Woyke T."/>
            <person name="Ryan C.M."/>
            <person name="Banfield J.F."/>
        </authorList>
    </citation>
    <scope>NUCLEOTIDE SEQUENCE [LARGE SCALE GENOMIC DNA]</scope>
</reference>